<evidence type="ECO:0000256" key="2">
    <source>
        <dbReference type="ARBA" id="ARBA00022771"/>
    </source>
</evidence>
<organism evidence="6 7">
    <name type="scientific">Ceutorhynchus assimilis</name>
    <name type="common">cabbage seed weevil</name>
    <dbReference type="NCBI Taxonomy" id="467358"/>
    <lineage>
        <taxon>Eukaryota</taxon>
        <taxon>Metazoa</taxon>
        <taxon>Ecdysozoa</taxon>
        <taxon>Arthropoda</taxon>
        <taxon>Hexapoda</taxon>
        <taxon>Insecta</taxon>
        <taxon>Pterygota</taxon>
        <taxon>Neoptera</taxon>
        <taxon>Endopterygota</taxon>
        <taxon>Coleoptera</taxon>
        <taxon>Polyphaga</taxon>
        <taxon>Cucujiformia</taxon>
        <taxon>Curculionidae</taxon>
        <taxon>Ceutorhynchinae</taxon>
        <taxon>Ceutorhynchus</taxon>
    </lineage>
</organism>
<dbReference type="OrthoDB" id="6768780at2759"/>
<dbReference type="InterPro" id="IPR013083">
    <property type="entry name" value="Znf_RING/FYVE/PHD"/>
</dbReference>
<dbReference type="PANTHER" id="PTHR45877">
    <property type="entry name" value="E3 UBIQUITIN-PROTEIN LIGASE SIAH2"/>
    <property type="match status" value="1"/>
</dbReference>
<accession>A0A9N9MM66</accession>
<keyword evidence="3" id="KW-0862">Zinc</keyword>
<dbReference type="Pfam" id="PF21361">
    <property type="entry name" value="Sina_ZnF"/>
    <property type="match status" value="1"/>
</dbReference>
<evidence type="ECO:0000256" key="1">
    <source>
        <dbReference type="ARBA" id="ARBA00022723"/>
    </source>
</evidence>
<dbReference type="GO" id="GO:0061630">
    <property type="term" value="F:ubiquitin protein ligase activity"/>
    <property type="evidence" value="ECO:0007669"/>
    <property type="project" value="TreeGrafter"/>
</dbReference>
<proteinExistence type="predicted"/>
<evidence type="ECO:0000313" key="6">
    <source>
        <dbReference type="EMBL" id="CAG9765386.1"/>
    </source>
</evidence>
<dbReference type="SUPFAM" id="SSF49599">
    <property type="entry name" value="TRAF domain-like"/>
    <property type="match status" value="1"/>
</dbReference>
<keyword evidence="2 4" id="KW-0863">Zinc-finger</keyword>
<sequence length="359" mass="41242">MFQVPETILNKLKCNLCDGYLNAQPVVVKDNQQICAKCYKILPAEEMEKCVREITFEALGSCLVFPCRYHLMGCEHRFVWNNENGHEAECKKRYFTIPDVASINNNKDASMSLIKSEISTFNNAGFNPEDLVYENIYSTIKSIRQCLSCNTQVTSSNKNLCLFGHISCNNCKQDMCVACVKNLDGNSRIACKNASKGCQELLYQSDVGFHRDNCEFNQIACPINKCDKKFMFNELMSHLRNNHADKIFVTNELMKNMSHKDQILVFICHDSIFKCLYYYYVTSVELLVVYLGPCVKAQEFSFEVTVEVNKKQLKKKLGCANWNNYMLASGVSFDKKELQNDQQEKLSKFALDLKILREN</sequence>
<dbReference type="GO" id="GO:0008270">
    <property type="term" value="F:zinc ion binding"/>
    <property type="evidence" value="ECO:0007669"/>
    <property type="project" value="UniProtKB-KW"/>
</dbReference>
<feature type="domain" description="SIAH-type" evidence="5">
    <location>
        <begin position="186"/>
        <end position="244"/>
    </location>
</feature>
<evidence type="ECO:0000256" key="4">
    <source>
        <dbReference type="PROSITE-ProRule" id="PRU00455"/>
    </source>
</evidence>
<evidence type="ECO:0000259" key="5">
    <source>
        <dbReference type="PROSITE" id="PS51081"/>
    </source>
</evidence>
<dbReference type="InterPro" id="IPR013010">
    <property type="entry name" value="Znf_SIAH"/>
</dbReference>
<protein>
    <recommendedName>
        <fullName evidence="5">SIAH-type domain-containing protein</fullName>
    </recommendedName>
</protein>
<evidence type="ECO:0000313" key="7">
    <source>
        <dbReference type="Proteomes" id="UP001152799"/>
    </source>
</evidence>
<keyword evidence="7" id="KW-1185">Reference proteome</keyword>
<evidence type="ECO:0000256" key="3">
    <source>
        <dbReference type="ARBA" id="ARBA00022833"/>
    </source>
</evidence>
<dbReference type="GO" id="GO:0031624">
    <property type="term" value="F:ubiquitin conjugating enzyme binding"/>
    <property type="evidence" value="ECO:0007669"/>
    <property type="project" value="TreeGrafter"/>
</dbReference>
<dbReference type="Gene3D" id="3.30.40.10">
    <property type="entry name" value="Zinc/RING finger domain, C3HC4 (zinc finger)"/>
    <property type="match status" value="1"/>
</dbReference>
<dbReference type="GO" id="GO:0005737">
    <property type="term" value="C:cytoplasm"/>
    <property type="evidence" value="ECO:0007669"/>
    <property type="project" value="TreeGrafter"/>
</dbReference>
<dbReference type="Proteomes" id="UP001152799">
    <property type="component" value="Chromosome 2"/>
</dbReference>
<dbReference type="EMBL" id="OU892278">
    <property type="protein sequence ID" value="CAG9765386.1"/>
    <property type="molecule type" value="Genomic_DNA"/>
</dbReference>
<dbReference type="InterPro" id="IPR004162">
    <property type="entry name" value="SINA-like_animal"/>
</dbReference>
<keyword evidence="1" id="KW-0479">Metal-binding</keyword>
<dbReference type="PROSITE" id="PS51081">
    <property type="entry name" value="ZF_SIAH"/>
    <property type="match status" value="1"/>
</dbReference>
<reference evidence="6" key="1">
    <citation type="submission" date="2022-01" db="EMBL/GenBank/DDBJ databases">
        <authorList>
            <person name="King R."/>
        </authorList>
    </citation>
    <scope>NUCLEOTIDE SEQUENCE</scope>
</reference>
<name>A0A9N9MM66_9CUCU</name>
<gene>
    <name evidence="6" type="ORF">CEUTPL_LOCUS5993</name>
</gene>
<dbReference type="AlphaFoldDB" id="A0A9N9MM66"/>
<dbReference type="PANTHER" id="PTHR45877:SF2">
    <property type="entry name" value="E3 UBIQUITIN-PROTEIN LIGASE SINA-RELATED"/>
    <property type="match status" value="1"/>
</dbReference>
<dbReference type="GO" id="GO:0043161">
    <property type="term" value="P:proteasome-mediated ubiquitin-dependent protein catabolic process"/>
    <property type="evidence" value="ECO:0007669"/>
    <property type="project" value="TreeGrafter"/>
</dbReference>